<dbReference type="Proteomes" id="UP000270094">
    <property type="component" value="Unassembled WGS sequence"/>
</dbReference>
<feature type="region of interest" description="Disordered" evidence="1">
    <location>
        <begin position="184"/>
        <end position="219"/>
    </location>
</feature>
<dbReference type="AlphaFoldDB" id="A0A3P7JAC9"/>
<feature type="compositionally biased region" description="Basic and acidic residues" evidence="1">
    <location>
        <begin position="283"/>
        <end position="330"/>
    </location>
</feature>
<gene>
    <name evidence="2" type="ORF">SVUK_LOCUS8125</name>
</gene>
<feature type="region of interest" description="Disordered" evidence="1">
    <location>
        <begin position="251"/>
        <end position="330"/>
    </location>
</feature>
<feature type="region of interest" description="Disordered" evidence="1">
    <location>
        <begin position="13"/>
        <end position="112"/>
    </location>
</feature>
<reference evidence="2 3" key="1">
    <citation type="submission" date="2018-11" db="EMBL/GenBank/DDBJ databases">
        <authorList>
            <consortium name="Pathogen Informatics"/>
        </authorList>
    </citation>
    <scope>NUCLEOTIDE SEQUENCE [LARGE SCALE GENOMIC DNA]</scope>
</reference>
<accession>A0A3P7JAC9</accession>
<evidence type="ECO:0000256" key="1">
    <source>
        <dbReference type="SAM" id="MobiDB-lite"/>
    </source>
</evidence>
<dbReference type="EMBL" id="UYYB01029057">
    <property type="protein sequence ID" value="VDM73127.1"/>
    <property type="molecule type" value="Genomic_DNA"/>
</dbReference>
<organism evidence="2 3">
    <name type="scientific">Strongylus vulgaris</name>
    <name type="common">Blood worm</name>
    <dbReference type="NCBI Taxonomy" id="40348"/>
    <lineage>
        <taxon>Eukaryota</taxon>
        <taxon>Metazoa</taxon>
        <taxon>Ecdysozoa</taxon>
        <taxon>Nematoda</taxon>
        <taxon>Chromadorea</taxon>
        <taxon>Rhabditida</taxon>
        <taxon>Rhabditina</taxon>
        <taxon>Rhabditomorpha</taxon>
        <taxon>Strongyloidea</taxon>
        <taxon>Strongylidae</taxon>
        <taxon>Strongylus</taxon>
    </lineage>
</organism>
<proteinExistence type="predicted"/>
<feature type="compositionally biased region" description="Basic and acidic residues" evidence="1">
    <location>
        <begin position="56"/>
        <end position="80"/>
    </location>
</feature>
<name>A0A3P7JAC9_STRVU</name>
<feature type="compositionally biased region" description="Basic and acidic residues" evidence="1">
    <location>
        <begin position="259"/>
        <end position="274"/>
    </location>
</feature>
<feature type="compositionally biased region" description="Polar residues" evidence="1">
    <location>
        <begin position="195"/>
        <end position="205"/>
    </location>
</feature>
<dbReference type="OrthoDB" id="5874084at2759"/>
<evidence type="ECO:0000313" key="3">
    <source>
        <dbReference type="Proteomes" id="UP000270094"/>
    </source>
</evidence>
<sequence length="330" mass="38418">MYSNSKIVVLEASQDDYERRERAIEKRQRDRKDQRDGAATRQERHIARIEITNTVENERIPREQRDDENDVRRVVTRTREATAMQRNSSEHKNAQVKSSSHSIPPPPPAPSVRITGFKVIPNKVVAEECDQLYETRGDEQFERQLKPLERKLLVREASERHQRVPQAEQMSGKMVVVNMGRIPQTRTGRGIDSTPDANRNPSTNPFLKGTEKRREDVGAMPNQQINNVQEVVQRMNSGEWPIKIDEEETRTKVNVGQNREQRELANQKEGKAHNWETLQKNRPTRESGRREKNVLEQEQPREHQREEQSRGKGSKMEQEHAQGRTKGETF</sequence>
<protein>
    <submittedName>
        <fullName evidence="2">Uncharacterized protein</fullName>
    </submittedName>
</protein>
<feature type="compositionally biased region" description="Basic and acidic residues" evidence="1">
    <location>
        <begin position="16"/>
        <end position="48"/>
    </location>
</feature>
<evidence type="ECO:0000313" key="2">
    <source>
        <dbReference type="EMBL" id="VDM73127.1"/>
    </source>
</evidence>
<keyword evidence="3" id="KW-1185">Reference proteome</keyword>